<dbReference type="EMBL" id="AUXX01000034">
    <property type="protein sequence ID" value="KZN63353.1"/>
    <property type="molecule type" value="Genomic_DNA"/>
</dbReference>
<dbReference type="PATRIC" id="fig|1365257.3.peg.3762"/>
<protein>
    <submittedName>
        <fullName evidence="1">Uncharacterized protein</fullName>
    </submittedName>
</protein>
<sequence>MLVSGYGLLERIGFKANSKCEVKISLIDGKDSNGKAKYVSVILNANMEKCEGLFETEQALKVAQSSNPDFKLLCKIEAIGMLSSARVSKCNKYVNLYGLLLSISEKEKKRKS</sequence>
<proteinExistence type="predicted"/>
<dbReference type="Proteomes" id="UP000076661">
    <property type="component" value="Unassembled WGS sequence"/>
</dbReference>
<reference evidence="1 2" key="1">
    <citation type="submission" date="2013-07" db="EMBL/GenBank/DDBJ databases">
        <title>Comparative Genomic and Metabolomic Analysis of Twelve Strains of Pseudoalteromonas luteoviolacea.</title>
        <authorList>
            <person name="Vynne N.G."/>
            <person name="Mansson M."/>
            <person name="Gram L."/>
        </authorList>
    </citation>
    <scope>NUCLEOTIDE SEQUENCE [LARGE SCALE GENOMIC DNA]</scope>
    <source>
        <strain evidence="1 2">S4060-1</strain>
    </source>
</reference>
<organism evidence="1 2">
    <name type="scientific">Pseudoalteromonas luteoviolacea S4060-1</name>
    <dbReference type="NCBI Taxonomy" id="1365257"/>
    <lineage>
        <taxon>Bacteria</taxon>
        <taxon>Pseudomonadati</taxon>
        <taxon>Pseudomonadota</taxon>
        <taxon>Gammaproteobacteria</taxon>
        <taxon>Alteromonadales</taxon>
        <taxon>Pseudoalteromonadaceae</taxon>
        <taxon>Pseudoalteromonas</taxon>
    </lineage>
</organism>
<evidence type="ECO:0000313" key="2">
    <source>
        <dbReference type="Proteomes" id="UP000076661"/>
    </source>
</evidence>
<evidence type="ECO:0000313" key="1">
    <source>
        <dbReference type="EMBL" id="KZN63353.1"/>
    </source>
</evidence>
<dbReference type="RefSeq" id="WP_063382136.1">
    <property type="nucleotide sequence ID" value="NZ_AUXX01000034.1"/>
</dbReference>
<name>A0A162C7B8_9GAMM</name>
<comment type="caution">
    <text evidence="1">The sequence shown here is derived from an EMBL/GenBank/DDBJ whole genome shotgun (WGS) entry which is preliminary data.</text>
</comment>
<accession>A0A162C7B8</accession>
<gene>
    <name evidence="1" type="ORF">N478_03630</name>
</gene>
<dbReference type="AlphaFoldDB" id="A0A162C7B8"/>